<dbReference type="Pfam" id="PF13921">
    <property type="entry name" value="Myb_DNA-bind_6"/>
    <property type="match status" value="1"/>
</dbReference>
<feature type="domain" description="Myb-like" evidence="6">
    <location>
        <begin position="241"/>
        <end position="294"/>
    </location>
</feature>
<feature type="domain" description="Myb-like" evidence="6">
    <location>
        <begin position="348"/>
        <end position="399"/>
    </location>
</feature>
<dbReference type="PROSITE" id="PS51294">
    <property type="entry name" value="HTH_MYB"/>
    <property type="match status" value="4"/>
</dbReference>
<gene>
    <name evidence="8" type="ORF">MFLAVUS_006902</name>
</gene>
<keyword evidence="9" id="KW-1185">Reference proteome</keyword>
<protein>
    <submittedName>
        <fullName evidence="8">Uncharacterized protein</fullName>
    </submittedName>
</protein>
<evidence type="ECO:0000313" key="8">
    <source>
        <dbReference type="EMBL" id="GAA5813424.1"/>
    </source>
</evidence>
<dbReference type="InterPro" id="IPR001005">
    <property type="entry name" value="SANT/Myb"/>
</dbReference>
<dbReference type="InterPro" id="IPR009057">
    <property type="entry name" value="Homeodomain-like_sf"/>
</dbReference>
<feature type="region of interest" description="Disordered" evidence="5">
    <location>
        <begin position="466"/>
        <end position="519"/>
    </location>
</feature>
<evidence type="ECO:0000313" key="9">
    <source>
        <dbReference type="Proteomes" id="UP001473302"/>
    </source>
</evidence>
<feature type="domain" description="Myb-like" evidence="6">
    <location>
        <begin position="400"/>
        <end position="450"/>
    </location>
</feature>
<feature type="compositionally biased region" description="Basic and acidic residues" evidence="5">
    <location>
        <begin position="825"/>
        <end position="851"/>
    </location>
</feature>
<keyword evidence="3" id="KW-0804">Transcription</keyword>
<name>A0ABP9Z2T8_9FUNG</name>
<dbReference type="InterPro" id="IPR017930">
    <property type="entry name" value="Myb_dom"/>
</dbReference>
<reference evidence="8 9" key="1">
    <citation type="submission" date="2024-04" db="EMBL/GenBank/DDBJ databases">
        <title>genome sequences of Mucor flavus KT1a and Helicostylum pulchrum KT1b strains isolated from the surface of a dry-aged beef.</title>
        <authorList>
            <person name="Toyotome T."/>
            <person name="Hosono M."/>
            <person name="Torimaru M."/>
            <person name="Fukuda K."/>
            <person name="Mikami N."/>
        </authorList>
    </citation>
    <scope>NUCLEOTIDE SEQUENCE [LARGE SCALE GENOMIC DNA]</scope>
    <source>
        <strain evidence="8 9">KT1a</strain>
    </source>
</reference>
<dbReference type="SMART" id="SM00717">
    <property type="entry name" value="SANT"/>
    <property type="match status" value="5"/>
</dbReference>
<organism evidence="8 9">
    <name type="scientific">Mucor flavus</name>
    <dbReference type="NCBI Taxonomy" id="439312"/>
    <lineage>
        <taxon>Eukaryota</taxon>
        <taxon>Fungi</taxon>
        <taxon>Fungi incertae sedis</taxon>
        <taxon>Mucoromycota</taxon>
        <taxon>Mucoromycotina</taxon>
        <taxon>Mucoromycetes</taxon>
        <taxon>Mucorales</taxon>
        <taxon>Mucorineae</taxon>
        <taxon>Mucoraceae</taxon>
        <taxon>Mucor</taxon>
    </lineage>
</organism>
<evidence type="ECO:0000256" key="1">
    <source>
        <dbReference type="ARBA" id="ARBA00023015"/>
    </source>
</evidence>
<dbReference type="PANTHER" id="PTHR46621">
    <property type="entry name" value="SNRNA-ACTIVATING PROTEIN COMPLEX SUBUNIT 4"/>
    <property type="match status" value="1"/>
</dbReference>
<evidence type="ECO:0000259" key="6">
    <source>
        <dbReference type="PROSITE" id="PS50090"/>
    </source>
</evidence>
<feature type="region of interest" description="Disordered" evidence="5">
    <location>
        <begin position="613"/>
        <end position="645"/>
    </location>
</feature>
<keyword evidence="2" id="KW-0238">DNA-binding</keyword>
<feature type="compositionally biased region" description="Acidic residues" evidence="5">
    <location>
        <begin position="625"/>
        <end position="637"/>
    </location>
</feature>
<evidence type="ECO:0000259" key="7">
    <source>
        <dbReference type="PROSITE" id="PS51294"/>
    </source>
</evidence>
<evidence type="ECO:0000256" key="5">
    <source>
        <dbReference type="SAM" id="MobiDB-lite"/>
    </source>
</evidence>
<dbReference type="InterPro" id="IPR051575">
    <property type="entry name" value="Myb-like_DNA-bd"/>
</dbReference>
<evidence type="ECO:0000256" key="2">
    <source>
        <dbReference type="ARBA" id="ARBA00023125"/>
    </source>
</evidence>
<feature type="region of interest" description="Disordered" evidence="5">
    <location>
        <begin position="119"/>
        <end position="156"/>
    </location>
</feature>
<feature type="compositionally biased region" description="Basic residues" evidence="5">
    <location>
        <begin position="857"/>
        <end position="867"/>
    </location>
</feature>
<keyword evidence="1" id="KW-0805">Transcription regulation</keyword>
<feature type="compositionally biased region" description="Basic and acidic residues" evidence="5">
    <location>
        <begin position="615"/>
        <end position="624"/>
    </location>
</feature>
<dbReference type="PANTHER" id="PTHR46621:SF1">
    <property type="entry name" value="SNRNA-ACTIVATING PROTEIN COMPLEX SUBUNIT 4"/>
    <property type="match status" value="1"/>
</dbReference>
<dbReference type="Pfam" id="PF09073">
    <property type="entry name" value="BUD22"/>
    <property type="match status" value="1"/>
</dbReference>
<feature type="domain" description="Myb-like" evidence="6">
    <location>
        <begin position="296"/>
        <end position="347"/>
    </location>
</feature>
<sequence length="911" mass="106853">MSQNIPQIDIPHINLEEQDNELQLVLDALIQLRKEDEAAELDESFEKDYENIDQAISLNEQLQRKITDHIHFIDEQLELNQKSMTDTRFLANAESRFGQRIYLHKQYDKDISYFDESELNEKTPQTTSDLQEYSLQDEPEPVMEEDEEDGVDCENDLPSRAWSRYERTRLVNGIHAEAKRAIAFSFLKNDEEWRVWEVDKIDKETLENFPVERLDWERISTVYVLSRTGNQCLMQWTTQEHPIINKKPWSKQESRRLSELVDEIGLNGQWERIATELGTGRTISQCFSHYMAYKNNEQARSLKWTPEEDKKLTETVKTFGDCNWQQVASMLKFRTGQQCLHRWEKSINPGIKRTKWTEEESELLTRAVQLYGLSNWTKVQRLLPGRTDMQCRERWVNVLQPEVEKGKMDEEDVQQLVNLVEQVGPKWSYIAGFFPGRTDNHLLRTYNLYKTRANTAKNKRKRKCIVLSDDDDDDEVEESEVEEEEEEGEEEEDYMPKKKRKPAKDNDYEPPGYSENLEKKPKENLTWKINYLAAQVGETTHMKTAIIAASRAKYQNIHSESFMDQDTLKRELYNARKLKLETKLHQARKEMKSALKKGKLSETQKQLKKIKSARKLLEGGSEEKKEDEEEKKEDEEEKEKKPVKKVTAEDIEQYEKELEVLKSIDLEQLVEKTIKSKLMKHNTLKHEELVKDLIESSMKLTEKSDQVTQNIESRLISQKPVVTEVTNMMTSFQSIIKGNNEKIEKRRTEEAKKKKMEEAKKRKAEEAEKDKLNNKKPKVVVAKSKAGTSEFIETLGDDENEDENFQKIYEGEKKPNRVGQKQRRKQWEEKYGREANHIAAEFKKREEKRLANPDYRPKKKPAPKHVHTSSAPAEPVHPSWEAKRLQEEIMSKALSGRGGPSNNKIVFDDSD</sequence>
<feature type="compositionally biased region" description="Polar residues" evidence="5">
    <location>
        <begin position="122"/>
        <end position="134"/>
    </location>
</feature>
<evidence type="ECO:0000256" key="3">
    <source>
        <dbReference type="ARBA" id="ARBA00023163"/>
    </source>
</evidence>
<dbReference type="Pfam" id="PF00249">
    <property type="entry name" value="Myb_DNA-binding"/>
    <property type="match status" value="2"/>
</dbReference>
<feature type="domain" description="HTH myb-type" evidence="7">
    <location>
        <begin position="241"/>
        <end position="298"/>
    </location>
</feature>
<accession>A0ABP9Z2T8</accession>
<feature type="region of interest" description="Disordered" evidence="5">
    <location>
        <begin position="743"/>
        <end position="773"/>
    </location>
</feature>
<dbReference type="CDD" id="cd00167">
    <property type="entry name" value="SANT"/>
    <property type="match status" value="3"/>
</dbReference>
<dbReference type="SUPFAM" id="SSF46689">
    <property type="entry name" value="Homeodomain-like"/>
    <property type="match status" value="3"/>
</dbReference>
<proteinExistence type="predicted"/>
<dbReference type="InterPro" id="IPR015158">
    <property type="entry name" value="Bud22_dom"/>
</dbReference>
<feature type="region of interest" description="Disordered" evidence="5">
    <location>
        <begin position="792"/>
        <end position="911"/>
    </location>
</feature>
<comment type="caution">
    <text evidence="8">The sequence shown here is derived from an EMBL/GenBank/DDBJ whole genome shotgun (WGS) entry which is preliminary data.</text>
</comment>
<dbReference type="Proteomes" id="UP001473302">
    <property type="component" value="Unassembled WGS sequence"/>
</dbReference>
<dbReference type="PROSITE" id="PS50090">
    <property type="entry name" value="MYB_LIKE"/>
    <property type="match status" value="4"/>
</dbReference>
<evidence type="ECO:0000256" key="4">
    <source>
        <dbReference type="ARBA" id="ARBA00023242"/>
    </source>
</evidence>
<dbReference type="EMBL" id="BAABUK010000017">
    <property type="protein sequence ID" value="GAA5813424.1"/>
    <property type="molecule type" value="Genomic_DNA"/>
</dbReference>
<dbReference type="Gene3D" id="1.10.10.60">
    <property type="entry name" value="Homeodomain-like"/>
    <property type="match status" value="4"/>
</dbReference>
<keyword evidence="4" id="KW-0539">Nucleus</keyword>
<feature type="compositionally biased region" description="Basic and acidic residues" evidence="5">
    <location>
        <begin position="880"/>
        <end position="890"/>
    </location>
</feature>
<feature type="compositionally biased region" description="Acidic residues" evidence="5">
    <location>
        <begin position="468"/>
        <end position="493"/>
    </location>
</feature>
<feature type="domain" description="HTH myb-type" evidence="7">
    <location>
        <begin position="303"/>
        <end position="345"/>
    </location>
</feature>
<feature type="domain" description="HTH myb-type" evidence="7">
    <location>
        <begin position="405"/>
        <end position="453"/>
    </location>
</feature>
<feature type="compositionally biased region" description="Acidic residues" evidence="5">
    <location>
        <begin position="135"/>
        <end position="155"/>
    </location>
</feature>
<feature type="domain" description="HTH myb-type" evidence="7">
    <location>
        <begin position="348"/>
        <end position="403"/>
    </location>
</feature>